<dbReference type="EMBL" id="CP120956">
    <property type="protein sequence ID" value="WFF83605.1"/>
    <property type="molecule type" value="Genomic_DNA"/>
</dbReference>
<accession>A0AAX3SUJ3</accession>
<reference evidence="2" key="1">
    <citation type="submission" date="2023-03" db="EMBL/GenBank/DDBJ databases">
        <title>Synergistic degradation of erythromycin by symbiotic bacteria Ery-6A and Ery-6B and application in simulated water remediation.</title>
        <authorList>
            <person name="Xu S."/>
        </authorList>
    </citation>
    <scope>NUCLEOTIDE SEQUENCE</scope>
    <source>
        <strain evidence="2">Ery-6A</strain>
    </source>
</reference>
<dbReference type="GO" id="GO:0050660">
    <property type="term" value="F:flavin adenine dinucleotide binding"/>
    <property type="evidence" value="ECO:0007669"/>
    <property type="project" value="TreeGrafter"/>
</dbReference>
<dbReference type="PRINTS" id="PR00411">
    <property type="entry name" value="PNDRDTASEI"/>
</dbReference>
<dbReference type="SUPFAM" id="SSF51905">
    <property type="entry name" value="FAD/NAD(P)-binding domain"/>
    <property type="match status" value="2"/>
</dbReference>
<dbReference type="RefSeq" id="WP_277849804.1">
    <property type="nucleotide sequence ID" value="NZ_CP120956.1"/>
</dbReference>
<dbReference type="EC" id="1.14.13.-" evidence="2"/>
<dbReference type="Proteomes" id="UP001219066">
    <property type="component" value="Chromosome"/>
</dbReference>
<organism evidence="2 3">
    <name type="scientific">Delftia tsuruhatensis</name>
    <dbReference type="NCBI Taxonomy" id="180282"/>
    <lineage>
        <taxon>Bacteria</taxon>
        <taxon>Pseudomonadati</taxon>
        <taxon>Pseudomonadota</taxon>
        <taxon>Betaproteobacteria</taxon>
        <taxon>Burkholderiales</taxon>
        <taxon>Comamonadaceae</taxon>
        <taxon>Delftia</taxon>
    </lineage>
</organism>
<proteinExistence type="predicted"/>
<dbReference type="InterPro" id="IPR050982">
    <property type="entry name" value="Auxin_biosynth/cation_transpt"/>
</dbReference>
<dbReference type="PRINTS" id="PR00368">
    <property type="entry name" value="FADPNR"/>
</dbReference>
<evidence type="ECO:0000313" key="3">
    <source>
        <dbReference type="Proteomes" id="UP001219066"/>
    </source>
</evidence>
<dbReference type="Pfam" id="PF13738">
    <property type="entry name" value="Pyr_redox_3"/>
    <property type="match status" value="1"/>
</dbReference>
<gene>
    <name evidence="2" type="ORF">PYR84_13180</name>
</gene>
<keyword evidence="1 2" id="KW-0560">Oxidoreductase</keyword>
<dbReference type="PANTHER" id="PTHR43539:SF78">
    <property type="entry name" value="FLAVIN-CONTAINING MONOOXYGENASE"/>
    <property type="match status" value="1"/>
</dbReference>
<sequence>MTAEIQTINTLVVGAGQAGIAASEHLSQLGVEHLVLERQRIAQAWRTGRWDSLVANGPAWHDRFPGLEFKGDRDGFPGKDEVADYFEEYVRQIKAPVRTGVEVRLVTRNQGRPGFTVQTSEGVIEARNVIAATGPFQVPVIPPIAPAAPAAPADGSLLQIHSAHYHRPAQLPEGAVLVVGAGSSGVQIADELQRAGRKVFLSVGAHDRPPRAYRGRDFCWWLGVLGEWDAAIAKPGREHVTIAVSGARGGHTVDFRALGHQGITLVGLTESFADGRVRFRDDLAENIANGDANYLAMLDAADDYIRRNGLDLPEEPEARRRLPDPECVTHPLRELDLAAAGITSIIWATGYRVDFSWLQVDSFEPGGKPRHHRGVGHEPGIYFLGLPWLSRRGSSFIWGVWHDAKFVADHIAKQRRYSDYDAAARSR</sequence>
<dbReference type="PANTHER" id="PTHR43539">
    <property type="entry name" value="FLAVIN-BINDING MONOOXYGENASE-LIKE PROTEIN (AFU_ORTHOLOGUE AFUA_4G09220)"/>
    <property type="match status" value="1"/>
</dbReference>
<protein>
    <submittedName>
        <fullName evidence="2">NAD(P)/FAD-dependent oxidoreductase</fullName>
        <ecNumber evidence="2">1.14.13.-</ecNumber>
    </submittedName>
</protein>
<dbReference type="AlphaFoldDB" id="A0AAX3SUJ3"/>
<dbReference type="InterPro" id="IPR036188">
    <property type="entry name" value="FAD/NAD-bd_sf"/>
</dbReference>
<dbReference type="Gene3D" id="3.50.50.60">
    <property type="entry name" value="FAD/NAD(P)-binding domain"/>
    <property type="match status" value="2"/>
</dbReference>
<name>A0AAX3SUJ3_9BURK</name>
<evidence type="ECO:0000256" key="1">
    <source>
        <dbReference type="ARBA" id="ARBA00023002"/>
    </source>
</evidence>
<dbReference type="GO" id="GO:0004497">
    <property type="term" value="F:monooxygenase activity"/>
    <property type="evidence" value="ECO:0007669"/>
    <property type="project" value="TreeGrafter"/>
</dbReference>
<evidence type="ECO:0000313" key="2">
    <source>
        <dbReference type="EMBL" id="WFF83605.1"/>
    </source>
</evidence>